<dbReference type="AlphaFoldDB" id="A0A836I9I3"/>
<reference evidence="3 4" key="1">
    <citation type="submission" date="2021-02" db="EMBL/GenBank/DDBJ databases">
        <title>Porcisia hertigi Genome sequencing and assembly.</title>
        <authorList>
            <person name="Almutairi H."/>
            <person name="Gatherer D."/>
        </authorList>
    </citation>
    <scope>NUCLEOTIDE SEQUENCE [LARGE SCALE GENOMIC DNA]</scope>
    <source>
        <strain evidence="3 4">C119</strain>
    </source>
</reference>
<dbReference type="KEGG" id="phet:94287660"/>
<feature type="transmembrane region" description="Helical" evidence="2">
    <location>
        <begin position="45"/>
        <end position="70"/>
    </location>
</feature>
<proteinExistence type="predicted"/>
<comment type="caution">
    <text evidence="3">The sequence shown here is derived from an EMBL/GenBank/DDBJ whole genome shotgun (WGS) entry which is preliminary data.</text>
</comment>
<evidence type="ECO:0000256" key="2">
    <source>
        <dbReference type="SAM" id="Phobius"/>
    </source>
</evidence>
<sequence>MLHDLECGSEKWGRYTCKDAPRPSVCCANGCCATSPYEVDLSTGLPLWGCVLVSISAASAMLLIFAACIYRDSRALNAYNLLKETQEEERRRQQLRSEGLHQPHPTPAT</sequence>
<dbReference type="RefSeq" id="XP_067753740.1">
    <property type="nucleotide sequence ID" value="XM_067897583.1"/>
</dbReference>
<dbReference type="OrthoDB" id="272386at2759"/>
<gene>
    <name evidence="3" type="ORF">JKF63_01536</name>
</gene>
<evidence type="ECO:0000313" key="3">
    <source>
        <dbReference type="EMBL" id="KAG5492956.1"/>
    </source>
</evidence>
<dbReference type="GeneID" id="94287660"/>
<accession>A0A836I9I3</accession>
<dbReference type="Proteomes" id="UP000674318">
    <property type="component" value="Chromosome 35"/>
</dbReference>
<evidence type="ECO:0000256" key="1">
    <source>
        <dbReference type="SAM" id="MobiDB-lite"/>
    </source>
</evidence>
<keyword evidence="4" id="KW-1185">Reference proteome</keyword>
<evidence type="ECO:0000313" key="4">
    <source>
        <dbReference type="Proteomes" id="UP000674318"/>
    </source>
</evidence>
<keyword evidence="2" id="KW-0812">Transmembrane</keyword>
<organism evidence="3 4">
    <name type="scientific">Porcisia hertigi</name>
    <dbReference type="NCBI Taxonomy" id="2761500"/>
    <lineage>
        <taxon>Eukaryota</taxon>
        <taxon>Discoba</taxon>
        <taxon>Euglenozoa</taxon>
        <taxon>Kinetoplastea</taxon>
        <taxon>Metakinetoplastina</taxon>
        <taxon>Trypanosomatida</taxon>
        <taxon>Trypanosomatidae</taxon>
        <taxon>Leishmaniinae</taxon>
        <taxon>Porcisia</taxon>
    </lineage>
</organism>
<protein>
    <submittedName>
        <fullName evidence="3">Uncharacterized protein</fullName>
    </submittedName>
</protein>
<keyword evidence="2" id="KW-1133">Transmembrane helix</keyword>
<keyword evidence="2" id="KW-0472">Membrane</keyword>
<feature type="region of interest" description="Disordered" evidence="1">
    <location>
        <begin position="87"/>
        <end position="109"/>
    </location>
</feature>
<dbReference type="EMBL" id="JAFJZO010000035">
    <property type="protein sequence ID" value="KAG5492956.1"/>
    <property type="molecule type" value="Genomic_DNA"/>
</dbReference>
<name>A0A836I9I3_9TRYP</name>